<organism evidence="1 2">
    <name type="scientific">Karstenula rhodostoma CBS 690.94</name>
    <dbReference type="NCBI Taxonomy" id="1392251"/>
    <lineage>
        <taxon>Eukaryota</taxon>
        <taxon>Fungi</taxon>
        <taxon>Dikarya</taxon>
        <taxon>Ascomycota</taxon>
        <taxon>Pezizomycotina</taxon>
        <taxon>Dothideomycetes</taxon>
        <taxon>Pleosporomycetidae</taxon>
        <taxon>Pleosporales</taxon>
        <taxon>Massarineae</taxon>
        <taxon>Didymosphaeriaceae</taxon>
        <taxon>Karstenula</taxon>
    </lineage>
</organism>
<protein>
    <submittedName>
        <fullName evidence="1">Uncharacterized protein</fullName>
    </submittedName>
</protein>
<accession>A0A9P4PWU9</accession>
<evidence type="ECO:0000313" key="1">
    <source>
        <dbReference type="EMBL" id="KAF2450281.1"/>
    </source>
</evidence>
<reference evidence="1" key="1">
    <citation type="journal article" date="2020" name="Stud. Mycol.">
        <title>101 Dothideomycetes genomes: a test case for predicting lifestyles and emergence of pathogens.</title>
        <authorList>
            <person name="Haridas S."/>
            <person name="Albert R."/>
            <person name="Binder M."/>
            <person name="Bloem J."/>
            <person name="Labutti K."/>
            <person name="Salamov A."/>
            <person name="Andreopoulos B."/>
            <person name="Baker S."/>
            <person name="Barry K."/>
            <person name="Bills G."/>
            <person name="Bluhm B."/>
            <person name="Cannon C."/>
            <person name="Castanera R."/>
            <person name="Culley D."/>
            <person name="Daum C."/>
            <person name="Ezra D."/>
            <person name="Gonzalez J."/>
            <person name="Henrissat B."/>
            <person name="Kuo A."/>
            <person name="Liang C."/>
            <person name="Lipzen A."/>
            <person name="Lutzoni F."/>
            <person name="Magnuson J."/>
            <person name="Mondo S."/>
            <person name="Nolan M."/>
            <person name="Ohm R."/>
            <person name="Pangilinan J."/>
            <person name="Park H.-J."/>
            <person name="Ramirez L."/>
            <person name="Alfaro M."/>
            <person name="Sun H."/>
            <person name="Tritt A."/>
            <person name="Yoshinaga Y."/>
            <person name="Zwiers L.-H."/>
            <person name="Turgeon B."/>
            <person name="Goodwin S."/>
            <person name="Spatafora J."/>
            <person name="Crous P."/>
            <person name="Grigoriev I."/>
        </authorList>
    </citation>
    <scope>NUCLEOTIDE SEQUENCE</scope>
    <source>
        <strain evidence="1">CBS 690.94</strain>
    </source>
</reference>
<keyword evidence="2" id="KW-1185">Reference proteome</keyword>
<gene>
    <name evidence="1" type="ORF">P171DRAFT_137260</name>
</gene>
<proteinExistence type="predicted"/>
<dbReference type="EMBL" id="MU001493">
    <property type="protein sequence ID" value="KAF2450281.1"/>
    <property type="molecule type" value="Genomic_DNA"/>
</dbReference>
<dbReference type="AlphaFoldDB" id="A0A9P4PWU9"/>
<comment type="caution">
    <text evidence="1">The sequence shown here is derived from an EMBL/GenBank/DDBJ whole genome shotgun (WGS) entry which is preliminary data.</text>
</comment>
<evidence type="ECO:0000313" key="2">
    <source>
        <dbReference type="Proteomes" id="UP000799764"/>
    </source>
</evidence>
<dbReference type="Proteomes" id="UP000799764">
    <property type="component" value="Unassembled WGS sequence"/>
</dbReference>
<sequence length="228" mass="26305">MREGQYLFGQWSDDLHLGLLWSQAHPFPSSTKTPTWPQIPSWFWASLNAPVAWSEEYQPSDRHTNPRQLCKSIKPMTQPDSHATTLVGNLMRLRDDVQHQETRLISKAAGRIEIYSGALGRCDFEVDQWYFDSLEGKDDETKTRSMLRTVFVIPLFHRDSQLVTCLVLLPLPTSGRGVFRRVGILHIHIISGRLRSDFTPMAQEYQKDITENFYQDCDGEGFYKISIV</sequence>
<name>A0A9P4PWU9_9PLEO</name>